<accession>A0A5C3QAD7</accession>
<feature type="compositionally biased region" description="Acidic residues" evidence="1">
    <location>
        <begin position="247"/>
        <end position="258"/>
    </location>
</feature>
<name>A0A5C3QAD7_9AGAR</name>
<reference evidence="2 3" key="1">
    <citation type="journal article" date="2019" name="Nat. Ecol. Evol.">
        <title>Megaphylogeny resolves global patterns of mushroom evolution.</title>
        <authorList>
            <person name="Varga T."/>
            <person name="Krizsan K."/>
            <person name="Foldi C."/>
            <person name="Dima B."/>
            <person name="Sanchez-Garcia M."/>
            <person name="Sanchez-Ramirez S."/>
            <person name="Szollosi G.J."/>
            <person name="Szarkandi J.G."/>
            <person name="Papp V."/>
            <person name="Albert L."/>
            <person name="Andreopoulos W."/>
            <person name="Angelini C."/>
            <person name="Antonin V."/>
            <person name="Barry K.W."/>
            <person name="Bougher N.L."/>
            <person name="Buchanan P."/>
            <person name="Buyck B."/>
            <person name="Bense V."/>
            <person name="Catcheside P."/>
            <person name="Chovatia M."/>
            <person name="Cooper J."/>
            <person name="Damon W."/>
            <person name="Desjardin D."/>
            <person name="Finy P."/>
            <person name="Geml J."/>
            <person name="Haridas S."/>
            <person name="Hughes K."/>
            <person name="Justo A."/>
            <person name="Karasinski D."/>
            <person name="Kautmanova I."/>
            <person name="Kiss B."/>
            <person name="Kocsube S."/>
            <person name="Kotiranta H."/>
            <person name="LaButti K.M."/>
            <person name="Lechner B.E."/>
            <person name="Liimatainen K."/>
            <person name="Lipzen A."/>
            <person name="Lukacs Z."/>
            <person name="Mihaltcheva S."/>
            <person name="Morgado L.N."/>
            <person name="Niskanen T."/>
            <person name="Noordeloos M.E."/>
            <person name="Ohm R.A."/>
            <person name="Ortiz-Santana B."/>
            <person name="Ovrebo C."/>
            <person name="Racz N."/>
            <person name="Riley R."/>
            <person name="Savchenko A."/>
            <person name="Shiryaev A."/>
            <person name="Soop K."/>
            <person name="Spirin V."/>
            <person name="Szebenyi C."/>
            <person name="Tomsovsky M."/>
            <person name="Tulloss R.E."/>
            <person name="Uehling J."/>
            <person name="Grigoriev I.V."/>
            <person name="Vagvolgyi C."/>
            <person name="Papp T."/>
            <person name="Martin F.M."/>
            <person name="Miettinen O."/>
            <person name="Hibbett D.S."/>
            <person name="Nagy L.G."/>
        </authorList>
    </citation>
    <scope>NUCLEOTIDE SEQUENCE [LARGE SCALE GENOMIC DNA]</scope>
    <source>
        <strain evidence="2 3">CBS 309.79</strain>
    </source>
</reference>
<gene>
    <name evidence="2" type="ORF">BDV98DRAFT_585707</name>
</gene>
<sequence length="283" mass="28096">MLFSVIVYSLAAALTCLFLSLSLLRRTLNSSFHFSSASASSLPPRSGLFARQFPDIIPAVCQSQCTTLTQTLDPTCAADPTCICTNSAFNGIAQCFQCLFDSTPGATQADLGTAQDSLEDLATTCEAQGVNITPPTISSGPGSAADPEPSVGSAADPEPSVGSAADPEPSAGTNNELDSSDVGFENGGSGTGGSGTGGETDEGLEDGGSDVGFGFENGGASASAENDEPAMSPVPSVRPDAGAGADKEDEGVAADDDNVAVRPGMGMGMGAVLGVVVLGLAVL</sequence>
<evidence type="ECO:0000313" key="2">
    <source>
        <dbReference type="EMBL" id="TFK97360.1"/>
    </source>
</evidence>
<dbReference type="AlphaFoldDB" id="A0A5C3QAD7"/>
<evidence type="ECO:0000256" key="1">
    <source>
        <dbReference type="SAM" id="MobiDB-lite"/>
    </source>
</evidence>
<protein>
    <submittedName>
        <fullName evidence="2">Uncharacterized protein</fullName>
    </submittedName>
</protein>
<feature type="compositionally biased region" description="Polar residues" evidence="1">
    <location>
        <begin position="130"/>
        <end position="141"/>
    </location>
</feature>
<feature type="compositionally biased region" description="Acidic residues" evidence="1">
    <location>
        <begin position="199"/>
        <end position="208"/>
    </location>
</feature>
<organism evidence="2 3">
    <name type="scientific">Pterulicium gracile</name>
    <dbReference type="NCBI Taxonomy" id="1884261"/>
    <lineage>
        <taxon>Eukaryota</taxon>
        <taxon>Fungi</taxon>
        <taxon>Dikarya</taxon>
        <taxon>Basidiomycota</taxon>
        <taxon>Agaricomycotina</taxon>
        <taxon>Agaricomycetes</taxon>
        <taxon>Agaricomycetidae</taxon>
        <taxon>Agaricales</taxon>
        <taxon>Pleurotineae</taxon>
        <taxon>Pterulaceae</taxon>
        <taxon>Pterulicium</taxon>
    </lineage>
</organism>
<dbReference type="Proteomes" id="UP000305067">
    <property type="component" value="Unassembled WGS sequence"/>
</dbReference>
<feature type="region of interest" description="Disordered" evidence="1">
    <location>
        <begin position="130"/>
        <end position="258"/>
    </location>
</feature>
<keyword evidence="3" id="KW-1185">Reference proteome</keyword>
<proteinExistence type="predicted"/>
<feature type="compositionally biased region" description="Gly residues" evidence="1">
    <location>
        <begin position="185"/>
        <end position="198"/>
    </location>
</feature>
<evidence type="ECO:0000313" key="3">
    <source>
        <dbReference type="Proteomes" id="UP000305067"/>
    </source>
</evidence>
<dbReference type="EMBL" id="ML178848">
    <property type="protein sequence ID" value="TFK97360.1"/>
    <property type="molecule type" value="Genomic_DNA"/>
</dbReference>